<dbReference type="Pfam" id="PF05406">
    <property type="entry name" value="WGR"/>
    <property type="match status" value="1"/>
</dbReference>
<dbReference type="InterPro" id="IPR049809">
    <property type="entry name" value="YehF/YfeS-like_WGR"/>
</dbReference>
<feature type="domain" description="WGR" evidence="1">
    <location>
        <begin position="1"/>
        <end position="84"/>
    </location>
</feature>
<proteinExistence type="predicted"/>
<dbReference type="InterPro" id="IPR008893">
    <property type="entry name" value="WGR_domain"/>
</dbReference>
<dbReference type="InterPro" id="IPR036930">
    <property type="entry name" value="WGR_dom_sf"/>
</dbReference>
<dbReference type="PROSITE" id="PS51977">
    <property type="entry name" value="WGR"/>
    <property type="match status" value="1"/>
</dbReference>
<organism evidence="2 3">
    <name type="scientific">Pontivivens nitratireducens</name>
    <dbReference type="NCBI Taxonomy" id="2758038"/>
    <lineage>
        <taxon>Bacteria</taxon>
        <taxon>Pseudomonadati</taxon>
        <taxon>Pseudomonadota</taxon>
        <taxon>Alphaproteobacteria</taxon>
        <taxon>Rhodobacterales</taxon>
        <taxon>Paracoccaceae</taxon>
        <taxon>Pontivivens</taxon>
    </lineage>
</organism>
<reference evidence="2 3" key="1">
    <citation type="submission" date="2020-03" db="EMBL/GenBank/DDBJ databases">
        <title>Complete genome sequence of Monaibacterium sp. ALG8 with diverse plasmids.</title>
        <authorList>
            <person name="Sun C."/>
        </authorList>
    </citation>
    <scope>NUCLEOTIDE SEQUENCE [LARGE SCALE GENOMIC DNA]</scope>
    <source>
        <strain evidence="2 3">ALG8</strain>
    </source>
</reference>
<dbReference type="EMBL" id="CP049811">
    <property type="protein sequence ID" value="QIK41737.1"/>
    <property type="molecule type" value="Genomic_DNA"/>
</dbReference>
<keyword evidence="3" id="KW-1185">Reference proteome</keyword>
<dbReference type="CDD" id="cd07996">
    <property type="entry name" value="WGR_MMR_like"/>
    <property type="match status" value="1"/>
</dbReference>
<gene>
    <name evidence="2" type="ORF">G8E03_13840</name>
</gene>
<dbReference type="AlphaFoldDB" id="A0A6G7VPM5"/>
<sequence>MTTCLMLLPPRRARMRPHFYRVEIVGNLFGEFSVIREWGRVGGQARERVDLFEGLLEASHAADRLRRGYTRAGPRDGAGEVRGG</sequence>
<dbReference type="RefSeq" id="WP_166193095.1">
    <property type="nucleotide sequence ID" value="NZ_CP049811.1"/>
</dbReference>
<evidence type="ECO:0000259" key="1">
    <source>
        <dbReference type="PROSITE" id="PS51977"/>
    </source>
</evidence>
<accession>A0A6G7VPM5</accession>
<evidence type="ECO:0000313" key="3">
    <source>
        <dbReference type="Proteomes" id="UP000500791"/>
    </source>
</evidence>
<dbReference type="SUPFAM" id="SSF142921">
    <property type="entry name" value="WGR domain-like"/>
    <property type="match status" value="1"/>
</dbReference>
<name>A0A6G7VPM5_9RHOB</name>
<dbReference type="KEGG" id="mon:G8E03_13840"/>
<evidence type="ECO:0000313" key="2">
    <source>
        <dbReference type="EMBL" id="QIK41737.1"/>
    </source>
</evidence>
<dbReference type="Proteomes" id="UP000500791">
    <property type="component" value="Chromosome"/>
</dbReference>
<protein>
    <submittedName>
        <fullName evidence="2">WGR domain-containing protein</fullName>
    </submittedName>
</protein>